<sequence length="256" mass="27934">MSLQRASRSDPPGLSAAQGRVPKVVLLGDFGSGKSSLYQRLTLGESGGVRVGEADARTQRHQLPAAAAASRISRRTEEASLIRLPDNSKALLYDTCSMEQFNRSLTHGYYRGAACVILVADASNLHSVRSLDHWNVDAGCYAPHASKILVFTKSDSEVADKNLISWEFESYQARLGCYRSAVVSSKTGRGIDQLLEKIAESCQHRRALDLQQQHQSLVNGGLMPISLGVEEAEAQSNEKFFELPDFDTLKSSCCQG</sequence>
<name>A0A267EE54_9PLAT</name>
<evidence type="ECO:0000256" key="1">
    <source>
        <dbReference type="ARBA" id="ARBA00022741"/>
    </source>
</evidence>
<dbReference type="GO" id="GO:0005525">
    <property type="term" value="F:GTP binding"/>
    <property type="evidence" value="ECO:0007669"/>
    <property type="project" value="UniProtKB-KW"/>
</dbReference>
<evidence type="ECO:0000313" key="3">
    <source>
        <dbReference type="EMBL" id="PAA59147.1"/>
    </source>
</evidence>
<dbReference type="SMART" id="SM00175">
    <property type="entry name" value="RAB"/>
    <property type="match status" value="1"/>
</dbReference>
<protein>
    <submittedName>
        <fullName evidence="3">Uncharacterized protein</fullName>
    </submittedName>
</protein>
<dbReference type="AlphaFoldDB" id="A0A267EE54"/>
<evidence type="ECO:0000313" key="4">
    <source>
        <dbReference type="Proteomes" id="UP000215902"/>
    </source>
</evidence>
<dbReference type="InterPro" id="IPR027417">
    <property type="entry name" value="P-loop_NTPase"/>
</dbReference>
<reference evidence="3 4" key="1">
    <citation type="submission" date="2017-06" db="EMBL/GenBank/DDBJ databases">
        <title>A platform for efficient transgenesis in Macrostomum lignano, a flatworm model organism for stem cell research.</title>
        <authorList>
            <person name="Berezikov E."/>
        </authorList>
    </citation>
    <scope>NUCLEOTIDE SEQUENCE [LARGE SCALE GENOMIC DNA]</scope>
    <source>
        <strain evidence="3">DV1</strain>
        <tissue evidence="3">Whole organism</tissue>
    </source>
</reference>
<keyword evidence="1" id="KW-0547">Nucleotide-binding</keyword>
<dbReference type="Pfam" id="PF08477">
    <property type="entry name" value="Roc"/>
    <property type="match status" value="1"/>
</dbReference>
<dbReference type="EMBL" id="NIVC01002292">
    <property type="protein sequence ID" value="PAA59147.1"/>
    <property type="molecule type" value="Genomic_DNA"/>
</dbReference>
<dbReference type="PROSITE" id="PS51419">
    <property type="entry name" value="RAB"/>
    <property type="match status" value="1"/>
</dbReference>
<dbReference type="Gene3D" id="3.40.50.300">
    <property type="entry name" value="P-loop containing nucleotide triphosphate hydrolases"/>
    <property type="match status" value="1"/>
</dbReference>
<organism evidence="3 4">
    <name type="scientific">Macrostomum lignano</name>
    <dbReference type="NCBI Taxonomy" id="282301"/>
    <lineage>
        <taxon>Eukaryota</taxon>
        <taxon>Metazoa</taxon>
        <taxon>Spiralia</taxon>
        <taxon>Lophotrochozoa</taxon>
        <taxon>Platyhelminthes</taxon>
        <taxon>Rhabditophora</taxon>
        <taxon>Macrostomorpha</taxon>
        <taxon>Macrostomida</taxon>
        <taxon>Macrostomidae</taxon>
        <taxon>Macrostomum</taxon>
    </lineage>
</organism>
<gene>
    <name evidence="3" type="ORF">BOX15_Mlig006227g2</name>
</gene>
<keyword evidence="4" id="KW-1185">Reference proteome</keyword>
<dbReference type="Proteomes" id="UP000215902">
    <property type="component" value="Unassembled WGS sequence"/>
</dbReference>
<dbReference type="SUPFAM" id="SSF52540">
    <property type="entry name" value="P-loop containing nucleoside triphosphate hydrolases"/>
    <property type="match status" value="1"/>
</dbReference>
<evidence type="ECO:0000256" key="2">
    <source>
        <dbReference type="ARBA" id="ARBA00023134"/>
    </source>
</evidence>
<accession>A0A267EE54</accession>
<comment type="caution">
    <text evidence="3">The sequence shown here is derived from an EMBL/GenBank/DDBJ whole genome shotgun (WGS) entry which is preliminary data.</text>
</comment>
<keyword evidence="2" id="KW-0342">GTP-binding</keyword>
<dbReference type="PANTHER" id="PTHR24073">
    <property type="entry name" value="DRAB5-RELATED"/>
    <property type="match status" value="1"/>
</dbReference>
<proteinExistence type="predicted"/>
<dbReference type="STRING" id="282301.A0A267EE54"/>